<dbReference type="Proteomes" id="UP000054498">
    <property type="component" value="Unassembled WGS sequence"/>
</dbReference>
<keyword evidence="2" id="KW-0436">Ligase</keyword>
<sequence>MESSVCHLGGIIVRDLSCVVSNYRSVKTVDQYCKEQNVIGISDLDTRSLTKRLRETGCLVGALSTDASKSDEELVEAAKNWTIVGKDLLSVRGGYEEGKGQGRRRR</sequence>
<proteinExistence type="predicted"/>
<dbReference type="Pfam" id="PF00988">
    <property type="entry name" value="CPSase_sm_chain"/>
    <property type="match status" value="1"/>
</dbReference>
<evidence type="ECO:0000313" key="2">
    <source>
        <dbReference type="EMBL" id="KIZ03375.1"/>
    </source>
</evidence>
<dbReference type="SUPFAM" id="SSF52021">
    <property type="entry name" value="Carbamoyl phosphate synthetase, small subunit N-terminal domain"/>
    <property type="match status" value="1"/>
</dbReference>
<dbReference type="OrthoDB" id="434at2759"/>
<dbReference type="SMART" id="SM01097">
    <property type="entry name" value="CPSase_sm_chain"/>
    <property type="match status" value="1"/>
</dbReference>
<dbReference type="GeneID" id="25737456"/>
<dbReference type="EMBL" id="KK100862">
    <property type="protein sequence ID" value="KIZ03375.1"/>
    <property type="molecule type" value="Genomic_DNA"/>
</dbReference>
<accession>A0A0D2MK82</accession>
<keyword evidence="3" id="KW-1185">Reference proteome</keyword>
<feature type="domain" description="Carbamoyl-phosphate synthase small subunit N-terminal" evidence="1">
    <location>
        <begin position="1"/>
        <end position="64"/>
    </location>
</feature>
<reference evidence="2 3" key="1">
    <citation type="journal article" date="2013" name="BMC Genomics">
        <title>Reconstruction of the lipid metabolism for the microalga Monoraphidium neglectum from its genome sequence reveals characteristics suitable for biofuel production.</title>
        <authorList>
            <person name="Bogen C."/>
            <person name="Al-Dilaimi A."/>
            <person name="Albersmeier A."/>
            <person name="Wichmann J."/>
            <person name="Grundmann M."/>
            <person name="Rupp O."/>
            <person name="Lauersen K.J."/>
            <person name="Blifernez-Klassen O."/>
            <person name="Kalinowski J."/>
            <person name="Goesmann A."/>
            <person name="Mussgnug J.H."/>
            <person name="Kruse O."/>
        </authorList>
    </citation>
    <scope>NUCLEOTIDE SEQUENCE [LARGE SCALE GENOMIC DNA]</scope>
    <source>
        <strain evidence="2 3">SAG 48.87</strain>
    </source>
</reference>
<dbReference type="GO" id="GO:0004088">
    <property type="term" value="F:carbamoyl-phosphate synthase (glutamine-hydrolyzing) activity"/>
    <property type="evidence" value="ECO:0007669"/>
    <property type="project" value="UniProtKB-EC"/>
</dbReference>
<name>A0A0D2MK82_9CHLO</name>
<evidence type="ECO:0000259" key="1">
    <source>
        <dbReference type="SMART" id="SM01097"/>
    </source>
</evidence>
<organism evidence="2 3">
    <name type="scientific">Monoraphidium neglectum</name>
    <dbReference type="NCBI Taxonomy" id="145388"/>
    <lineage>
        <taxon>Eukaryota</taxon>
        <taxon>Viridiplantae</taxon>
        <taxon>Chlorophyta</taxon>
        <taxon>core chlorophytes</taxon>
        <taxon>Chlorophyceae</taxon>
        <taxon>CS clade</taxon>
        <taxon>Sphaeropleales</taxon>
        <taxon>Selenastraceae</taxon>
        <taxon>Monoraphidium</taxon>
    </lineage>
</organism>
<dbReference type="AlphaFoldDB" id="A0A0D2MK82"/>
<evidence type="ECO:0000313" key="3">
    <source>
        <dbReference type="Proteomes" id="UP000054498"/>
    </source>
</evidence>
<dbReference type="STRING" id="145388.A0A0D2MK82"/>
<dbReference type="Gene3D" id="3.50.30.20">
    <property type="entry name" value="Carbamoyl-phosphate synthase small subunit, N-terminal domain"/>
    <property type="match status" value="1"/>
</dbReference>
<dbReference type="InterPro" id="IPR002474">
    <property type="entry name" value="CarbamoylP_synth_ssu_N"/>
</dbReference>
<gene>
    <name evidence="2" type="ORF">MNEG_4579</name>
</gene>
<dbReference type="InterPro" id="IPR036480">
    <property type="entry name" value="CarbP_synth_ssu_N_sf"/>
</dbReference>
<dbReference type="KEGG" id="mng:MNEG_4579"/>
<dbReference type="EC" id="6.3.5.5" evidence="2"/>
<protein>
    <submittedName>
        <fullName evidence="2">Carbamoyl-phosphate synthase small subunit</fullName>
        <ecNumber evidence="2">6.3.5.5</ecNumber>
    </submittedName>
</protein>
<dbReference type="RefSeq" id="XP_013902394.1">
    <property type="nucleotide sequence ID" value="XM_014046940.1"/>
</dbReference>